<accession>A0A1G6NEN3</accession>
<dbReference type="OrthoDB" id="9815944at2"/>
<dbReference type="Proteomes" id="UP000199501">
    <property type="component" value="Unassembled WGS sequence"/>
</dbReference>
<dbReference type="GO" id="GO:0005524">
    <property type="term" value="F:ATP binding"/>
    <property type="evidence" value="ECO:0007669"/>
    <property type="project" value="InterPro"/>
</dbReference>
<dbReference type="InterPro" id="IPR051396">
    <property type="entry name" value="Bact_Antivir_Def_Nuclease"/>
</dbReference>
<dbReference type="Gene3D" id="3.40.50.300">
    <property type="entry name" value="P-loop containing nucleotide triphosphate hydrolases"/>
    <property type="match status" value="2"/>
</dbReference>
<organism evidence="2 3">
    <name type="scientific">Actinokineospora iranica</name>
    <dbReference type="NCBI Taxonomy" id="1271860"/>
    <lineage>
        <taxon>Bacteria</taxon>
        <taxon>Bacillati</taxon>
        <taxon>Actinomycetota</taxon>
        <taxon>Actinomycetes</taxon>
        <taxon>Pseudonocardiales</taxon>
        <taxon>Pseudonocardiaceae</taxon>
        <taxon>Actinokineospora</taxon>
    </lineage>
</organism>
<dbReference type="PANTHER" id="PTHR43581:SF2">
    <property type="entry name" value="EXCINUCLEASE ATPASE SUBUNIT"/>
    <property type="match status" value="1"/>
</dbReference>
<name>A0A1G6NEN3_9PSEU</name>
<dbReference type="Pfam" id="PF13304">
    <property type="entry name" value="AAA_21"/>
    <property type="match status" value="1"/>
</dbReference>
<dbReference type="InterPro" id="IPR003959">
    <property type="entry name" value="ATPase_AAA_core"/>
</dbReference>
<dbReference type="GO" id="GO:0006302">
    <property type="term" value="P:double-strand break repair"/>
    <property type="evidence" value="ECO:0007669"/>
    <property type="project" value="InterPro"/>
</dbReference>
<dbReference type="EMBL" id="FMZZ01000003">
    <property type="protein sequence ID" value="SDC66293.1"/>
    <property type="molecule type" value="Genomic_DNA"/>
</dbReference>
<evidence type="ECO:0000313" key="3">
    <source>
        <dbReference type="Proteomes" id="UP000199501"/>
    </source>
</evidence>
<keyword evidence="3" id="KW-1185">Reference proteome</keyword>
<protein>
    <submittedName>
        <fullName evidence="2">AAA domain-containing protein</fullName>
    </submittedName>
</protein>
<proteinExistence type="predicted"/>
<dbReference type="SUPFAM" id="SSF52540">
    <property type="entry name" value="P-loop containing nucleoside triphosphate hydrolases"/>
    <property type="match status" value="1"/>
</dbReference>
<reference evidence="3" key="1">
    <citation type="submission" date="2016-10" db="EMBL/GenBank/DDBJ databases">
        <authorList>
            <person name="Varghese N."/>
            <person name="Submissions S."/>
        </authorList>
    </citation>
    <scope>NUCLEOTIDE SEQUENCE [LARGE SCALE GENOMIC DNA]</scope>
    <source>
        <strain evidence="3">IBRC-M 10403</strain>
    </source>
</reference>
<dbReference type="GO" id="GO:0016887">
    <property type="term" value="F:ATP hydrolysis activity"/>
    <property type="evidence" value="ECO:0007669"/>
    <property type="project" value="InterPro"/>
</dbReference>
<dbReference type="AlphaFoldDB" id="A0A1G6NEN3"/>
<dbReference type="Pfam" id="PF13476">
    <property type="entry name" value="AAA_23"/>
    <property type="match status" value="1"/>
</dbReference>
<dbReference type="InterPro" id="IPR003593">
    <property type="entry name" value="AAA+_ATPase"/>
</dbReference>
<feature type="domain" description="AAA+ ATPase" evidence="1">
    <location>
        <begin position="31"/>
        <end position="367"/>
    </location>
</feature>
<evidence type="ECO:0000313" key="2">
    <source>
        <dbReference type="EMBL" id="SDC66293.1"/>
    </source>
</evidence>
<dbReference type="InterPro" id="IPR038729">
    <property type="entry name" value="Rad50/SbcC_AAA"/>
</dbReference>
<evidence type="ECO:0000259" key="1">
    <source>
        <dbReference type="SMART" id="SM00382"/>
    </source>
</evidence>
<dbReference type="STRING" id="1271860.SAMN05216174_103327"/>
<sequence length="455" mass="49425">MYLSRVTLQNIRGFNGARDVDLVLTRPDQSHAGWTVIAGRNGSGKTSLLRAIALAVSGPGVARSLVADFDTWIASGHRQAIASVRVAFDSTHDRFASKGFPPSKGEFSAALAWHIPDDTGDIVRRNVQPSITAHGSTRSQNLAARGPWQDNLAGWFCAAYGPFRRLVGGAGDAQRLMSSPGPVARLVCLFHEDASLAEGVAWLIEQHLRSLERRPGAEELKSVALSILSDGLLPDNYHIEGVDSDGLWVRNGANRFPLREMSDGYRTVAALVVDLLKQINDAFGSIPVDERDGIVAVTVPGVVIIDEVDAHLHVSWQKRIGGWLKTHFPNIQFIVTTHSPYICQAADPGGLIRLPGPDQQEPPVVVPQDLYDRIVFGSGDDAVLSDLFGLDTPYSEKAQSLRRELVELEVAVIGDMADAAQERRYEQLRELLTSSPVARLGEITARLDRGGANSE</sequence>
<dbReference type="InterPro" id="IPR027417">
    <property type="entry name" value="P-loop_NTPase"/>
</dbReference>
<dbReference type="PANTHER" id="PTHR43581">
    <property type="entry name" value="ATP/GTP PHOSPHATASE"/>
    <property type="match status" value="1"/>
</dbReference>
<gene>
    <name evidence="2" type="ORF">SAMN05216174_103327</name>
</gene>
<dbReference type="SMART" id="SM00382">
    <property type="entry name" value="AAA"/>
    <property type="match status" value="1"/>
</dbReference>